<evidence type="ECO:0000259" key="2">
    <source>
        <dbReference type="PROSITE" id="PS50263"/>
    </source>
</evidence>
<dbReference type="CDD" id="cd07197">
    <property type="entry name" value="nitrilase"/>
    <property type="match status" value="1"/>
</dbReference>
<keyword evidence="4" id="KW-1185">Reference proteome</keyword>
<dbReference type="Pfam" id="PF00795">
    <property type="entry name" value="CN_hydrolase"/>
    <property type="match status" value="1"/>
</dbReference>
<dbReference type="GO" id="GO:0033388">
    <property type="term" value="P:putrescine biosynthetic process from arginine"/>
    <property type="evidence" value="ECO:0007669"/>
    <property type="project" value="TreeGrafter"/>
</dbReference>
<evidence type="ECO:0000313" key="4">
    <source>
        <dbReference type="Proteomes" id="UP000198215"/>
    </source>
</evidence>
<dbReference type="SUPFAM" id="SSF56317">
    <property type="entry name" value="Carbon-nitrogen hydrolase"/>
    <property type="match status" value="1"/>
</dbReference>
<sequence length="233" mass="23780">MRPPLTVAVAQPPCVPYDVVANVAAHAAAVHVADARVVVFPELSLTGYELDAAPLDVTDARLAPLVEACAATGALALVGAPVGDADRPWLGMLAVDATGVRVVYRKMFLGAAESARFVPGDEPAVCDVDGWRLGLAVCKDTGVDAHAARTVALGADVYVAGVLESPEDAGVPEERARRVAAAHRVWVATASFAGPSGSRYPRTAGGSGVWRPDGTAVARAGAEPGEVVRATLG</sequence>
<organism evidence="3 4">
    <name type="scientific">Micromonospora coxensis</name>
    <dbReference type="NCBI Taxonomy" id="356852"/>
    <lineage>
        <taxon>Bacteria</taxon>
        <taxon>Bacillati</taxon>
        <taxon>Actinomycetota</taxon>
        <taxon>Actinomycetes</taxon>
        <taxon>Micromonosporales</taxon>
        <taxon>Micromonosporaceae</taxon>
        <taxon>Micromonospora</taxon>
    </lineage>
</organism>
<dbReference type="GO" id="GO:0050126">
    <property type="term" value="F:N-carbamoylputrescine amidase activity"/>
    <property type="evidence" value="ECO:0007669"/>
    <property type="project" value="TreeGrafter"/>
</dbReference>
<gene>
    <name evidence="3" type="ORF">GA0070614_5520</name>
</gene>
<dbReference type="InterPro" id="IPR036526">
    <property type="entry name" value="C-N_Hydrolase_sf"/>
</dbReference>
<dbReference type="PANTHER" id="PTHR43674">
    <property type="entry name" value="NITRILASE C965.09-RELATED"/>
    <property type="match status" value="1"/>
</dbReference>
<evidence type="ECO:0000256" key="1">
    <source>
        <dbReference type="ARBA" id="ARBA00022801"/>
    </source>
</evidence>
<protein>
    <submittedName>
        <fullName evidence="3">Predicted amidohydrolase</fullName>
    </submittedName>
</protein>
<dbReference type="InterPro" id="IPR003010">
    <property type="entry name" value="C-N_Hydrolase"/>
</dbReference>
<dbReference type="OrthoDB" id="4532287at2"/>
<dbReference type="EMBL" id="LT607753">
    <property type="protein sequence ID" value="SCG74765.1"/>
    <property type="molecule type" value="Genomic_DNA"/>
</dbReference>
<keyword evidence="1 3" id="KW-0378">Hydrolase</keyword>
<dbReference type="InterPro" id="IPR050345">
    <property type="entry name" value="Aliph_Amidase/BUP"/>
</dbReference>
<dbReference type="RefSeq" id="WP_088978641.1">
    <property type="nucleotide sequence ID" value="NZ_LT607753.1"/>
</dbReference>
<dbReference type="AlphaFoldDB" id="A0A1C5JW24"/>
<accession>A0A1C5JW24</accession>
<reference evidence="4" key="1">
    <citation type="submission" date="2016-06" db="EMBL/GenBank/DDBJ databases">
        <authorList>
            <person name="Varghese N."/>
            <person name="Submissions Spin"/>
        </authorList>
    </citation>
    <scope>NUCLEOTIDE SEQUENCE [LARGE SCALE GENOMIC DNA]</scope>
    <source>
        <strain evidence="4">DSM 45161</strain>
    </source>
</reference>
<feature type="domain" description="CN hydrolase" evidence="2">
    <location>
        <begin position="5"/>
        <end position="233"/>
    </location>
</feature>
<dbReference type="Gene3D" id="3.60.110.10">
    <property type="entry name" value="Carbon-nitrogen hydrolase"/>
    <property type="match status" value="1"/>
</dbReference>
<dbReference type="PROSITE" id="PS50263">
    <property type="entry name" value="CN_HYDROLASE"/>
    <property type="match status" value="1"/>
</dbReference>
<evidence type="ECO:0000313" key="3">
    <source>
        <dbReference type="EMBL" id="SCG74765.1"/>
    </source>
</evidence>
<proteinExistence type="predicted"/>
<name>A0A1C5JW24_9ACTN</name>
<dbReference type="Proteomes" id="UP000198215">
    <property type="component" value="Chromosome I"/>
</dbReference>
<dbReference type="PANTHER" id="PTHR43674:SF2">
    <property type="entry name" value="BETA-UREIDOPROPIONASE"/>
    <property type="match status" value="1"/>
</dbReference>